<organism evidence="8 9">
    <name type="scientific">Winogradskyella aurantia</name>
    <dbReference type="NCBI Taxonomy" id="1915063"/>
    <lineage>
        <taxon>Bacteria</taxon>
        <taxon>Pseudomonadati</taxon>
        <taxon>Bacteroidota</taxon>
        <taxon>Flavobacteriia</taxon>
        <taxon>Flavobacteriales</taxon>
        <taxon>Flavobacteriaceae</taxon>
        <taxon>Winogradskyella</taxon>
    </lineage>
</organism>
<dbReference type="Proteomes" id="UP000216840">
    <property type="component" value="Unassembled WGS sequence"/>
</dbReference>
<evidence type="ECO:0000256" key="3">
    <source>
        <dbReference type="ARBA" id="ARBA00022692"/>
    </source>
</evidence>
<dbReference type="PANTHER" id="PTHR12778:SF10">
    <property type="entry name" value="MAJOR FACILITATOR SUPERFAMILY DOMAIN-CONTAINING PROTEIN 3"/>
    <property type="match status" value="1"/>
</dbReference>
<protein>
    <recommendedName>
        <fullName evidence="7">Major facilitator superfamily (MFS) profile domain-containing protein</fullName>
    </recommendedName>
</protein>
<dbReference type="InterPro" id="IPR036259">
    <property type="entry name" value="MFS_trans_sf"/>
</dbReference>
<comment type="subcellular location">
    <subcellularLocation>
        <location evidence="1">Membrane</location>
        <topology evidence="1">Multi-pass membrane protein</topology>
    </subcellularLocation>
</comment>
<dbReference type="InterPro" id="IPR004752">
    <property type="entry name" value="AmpG_permease/AT-1"/>
</dbReference>
<keyword evidence="3 6" id="KW-0812">Transmembrane</keyword>
<evidence type="ECO:0000256" key="4">
    <source>
        <dbReference type="ARBA" id="ARBA00022989"/>
    </source>
</evidence>
<feature type="transmembrane region" description="Helical" evidence="6">
    <location>
        <begin position="344"/>
        <end position="367"/>
    </location>
</feature>
<dbReference type="GO" id="GO:0022857">
    <property type="term" value="F:transmembrane transporter activity"/>
    <property type="evidence" value="ECO:0007669"/>
    <property type="project" value="InterPro"/>
</dbReference>
<dbReference type="InterPro" id="IPR020846">
    <property type="entry name" value="MFS_dom"/>
</dbReference>
<keyword evidence="9" id="KW-1185">Reference proteome</keyword>
<sequence>MNNPTKRFNLKFSRSLTGSALSRYFSFSALYTAQGIPEGITFFAIPAWLAMNDKSALDIAAFVGIIGIPWSFKILMAPLMDRFTILSMGRKRPWVIFGQLGLILSFLSIGLVPDPLNNMSGLMLTGFFISFFGAFQDVATDGMAVDVIPIDEQARANGLMWGTKIIGTSVSLIVGTALINNLGFSLAISSLAIAVALIMLVPIYFTERPGEKIMPWTKGEANHESKESQLRSWKQILKSLYRVVRLRSSLIFCVAVFIIGIMYGLVDTILPIFTIQELGWSNTFFSEAFSIINILAGFLGMFIGGYMVDYFGKLKMLTLYLGLIAGIIAIFAFTTSFWNSNIYIYGFILLYYTLYTFLCIAVFASGMNLCWKTVAATQFTLYMALSNMGRASGSAIVGVLKANFSWDYVFYITALMPLIMGIIVQFINFRNHQDKVDSFTVLDHTLVTPHVIED</sequence>
<keyword evidence="2" id="KW-0813">Transport</keyword>
<comment type="caution">
    <text evidence="8">The sequence shown here is derived from an EMBL/GenBank/DDBJ whole genome shotgun (WGS) entry which is preliminary data.</text>
</comment>
<dbReference type="RefSeq" id="WP_094967605.1">
    <property type="nucleotide sequence ID" value="NZ_NGJN01000002.1"/>
</dbReference>
<feature type="transmembrane region" description="Helical" evidence="6">
    <location>
        <begin position="119"/>
        <end position="138"/>
    </location>
</feature>
<feature type="domain" description="Major facilitator superfamily (MFS) profile" evidence="7">
    <location>
        <begin position="248"/>
        <end position="454"/>
    </location>
</feature>
<feature type="transmembrane region" description="Helical" evidence="6">
    <location>
        <begin position="379"/>
        <end position="402"/>
    </location>
</feature>
<dbReference type="GO" id="GO:0016020">
    <property type="term" value="C:membrane"/>
    <property type="evidence" value="ECO:0007669"/>
    <property type="project" value="UniProtKB-SubCell"/>
</dbReference>
<dbReference type="InterPro" id="IPR011701">
    <property type="entry name" value="MFS"/>
</dbReference>
<evidence type="ECO:0000256" key="6">
    <source>
        <dbReference type="SAM" id="Phobius"/>
    </source>
</evidence>
<dbReference type="PROSITE" id="PS50850">
    <property type="entry name" value="MFS"/>
    <property type="match status" value="1"/>
</dbReference>
<dbReference type="EMBL" id="NGJN01000002">
    <property type="protein sequence ID" value="OZV70015.1"/>
    <property type="molecule type" value="Genomic_DNA"/>
</dbReference>
<reference evidence="8 9" key="1">
    <citation type="submission" date="2017-05" db="EMBL/GenBank/DDBJ databases">
        <title>The draft genome sequence of Idiomarina salinarum WNB302.</title>
        <authorList>
            <person name="Sun Y."/>
            <person name="Chen B."/>
            <person name="Du Z."/>
        </authorList>
    </citation>
    <scope>NUCLEOTIDE SEQUENCE [LARGE SCALE GENOMIC DNA]</scope>
    <source>
        <strain evidence="8 9">WNB302</strain>
    </source>
</reference>
<dbReference type="Pfam" id="PF07690">
    <property type="entry name" value="MFS_1"/>
    <property type="match status" value="1"/>
</dbReference>
<keyword evidence="5 6" id="KW-0472">Membrane</keyword>
<feature type="transmembrane region" description="Helical" evidence="6">
    <location>
        <begin position="185"/>
        <end position="205"/>
    </location>
</feature>
<evidence type="ECO:0000256" key="5">
    <source>
        <dbReference type="ARBA" id="ARBA00023136"/>
    </source>
</evidence>
<feature type="transmembrane region" description="Helical" evidence="6">
    <location>
        <begin position="317"/>
        <end position="338"/>
    </location>
</feature>
<evidence type="ECO:0000256" key="1">
    <source>
        <dbReference type="ARBA" id="ARBA00004141"/>
    </source>
</evidence>
<dbReference type="Gene3D" id="1.20.1250.20">
    <property type="entry name" value="MFS general substrate transporter like domains"/>
    <property type="match status" value="1"/>
</dbReference>
<feature type="transmembrane region" description="Helical" evidence="6">
    <location>
        <begin position="159"/>
        <end position="179"/>
    </location>
</feature>
<proteinExistence type="predicted"/>
<name>A0A265UXH5_9FLAO</name>
<keyword evidence="4 6" id="KW-1133">Transmembrane helix</keyword>
<feature type="transmembrane region" description="Helical" evidence="6">
    <location>
        <begin position="21"/>
        <end position="49"/>
    </location>
</feature>
<evidence type="ECO:0000313" key="8">
    <source>
        <dbReference type="EMBL" id="OZV70015.1"/>
    </source>
</evidence>
<feature type="transmembrane region" description="Helical" evidence="6">
    <location>
        <begin position="93"/>
        <end position="113"/>
    </location>
</feature>
<evidence type="ECO:0000313" key="9">
    <source>
        <dbReference type="Proteomes" id="UP000216840"/>
    </source>
</evidence>
<accession>A0A265UXH5</accession>
<feature type="transmembrane region" description="Helical" evidence="6">
    <location>
        <begin position="288"/>
        <end position="308"/>
    </location>
</feature>
<dbReference type="PANTHER" id="PTHR12778">
    <property type="entry name" value="SOLUTE CARRIER FAMILY 33 ACETYL-COA TRANSPORTER -RELATED"/>
    <property type="match status" value="1"/>
</dbReference>
<feature type="transmembrane region" description="Helical" evidence="6">
    <location>
        <begin position="250"/>
        <end position="276"/>
    </location>
</feature>
<evidence type="ECO:0000259" key="7">
    <source>
        <dbReference type="PROSITE" id="PS50850"/>
    </source>
</evidence>
<evidence type="ECO:0000256" key="2">
    <source>
        <dbReference type="ARBA" id="ARBA00022448"/>
    </source>
</evidence>
<feature type="transmembrane region" description="Helical" evidence="6">
    <location>
        <begin position="55"/>
        <end position="72"/>
    </location>
</feature>
<feature type="transmembrane region" description="Helical" evidence="6">
    <location>
        <begin position="408"/>
        <end position="429"/>
    </location>
</feature>
<dbReference type="OrthoDB" id="924673at2"/>
<gene>
    <name evidence="8" type="ORF">CA834_05195</name>
</gene>
<dbReference type="SUPFAM" id="SSF103473">
    <property type="entry name" value="MFS general substrate transporter"/>
    <property type="match status" value="1"/>
</dbReference>
<dbReference type="AlphaFoldDB" id="A0A265UXH5"/>